<dbReference type="PANTHER" id="PTHR32018:SF6">
    <property type="entry name" value="RHAMNOGALACTURONAN ENDOLYASE"/>
    <property type="match status" value="1"/>
</dbReference>
<dbReference type="Gene3D" id="2.60.40.1120">
    <property type="entry name" value="Carboxypeptidase-like, regulatory domain"/>
    <property type="match status" value="1"/>
</dbReference>
<accession>A0A8S0PM71</accession>
<evidence type="ECO:0000259" key="2">
    <source>
        <dbReference type="Pfam" id="PF14683"/>
    </source>
</evidence>
<dbReference type="EMBL" id="CACTIH010000089">
    <property type="protein sequence ID" value="CAA2953409.1"/>
    <property type="molecule type" value="Genomic_DNA"/>
</dbReference>
<dbReference type="OrthoDB" id="911179at2759"/>
<keyword evidence="4" id="KW-0456">Lyase</keyword>
<dbReference type="GO" id="GO:0030246">
    <property type="term" value="F:carbohydrate binding"/>
    <property type="evidence" value="ECO:0007669"/>
    <property type="project" value="InterPro"/>
</dbReference>
<name>A0A8S0PM71_OLEEU</name>
<dbReference type="Pfam" id="PF14686">
    <property type="entry name" value="fn3_3"/>
    <property type="match status" value="1"/>
</dbReference>
<dbReference type="InterPro" id="IPR008979">
    <property type="entry name" value="Galactose-bd-like_sf"/>
</dbReference>
<dbReference type="InterPro" id="IPR029411">
    <property type="entry name" value="RG-lyase_III"/>
</dbReference>
<evidence type="ECO:0000256" key="1">
    <source>
        <dbReference type="ARBA" id="ARBA00022729"/>
    </source>
</evidence>
<feature type="domain" description="Rhamnogalacturonan lyase" evidence="3">
    <location>
        <begin position="397"/>
        <end position="449"/>
    </location>
</feature>
<dbReference type="CDD" id="cd10316">
    <property type="entry name" value="RGL4_M"/>
    <property type="match status" value="1"/>
</dbReference>
<dbReference type="SUPFAM" id="SSF49785">
    <property type="entry name" value="Galactose-binding domain-like"/>
    <property type="match status" value="1"/>
</dbReference>
<dbReference type="AlphaFoldDB" id="A0A8S0PM71"/>
<dbReference type="Pfam" id="PF06045">
    <property type="entry name" value="Rhamnogal_lyase"/>
    <property type="match status" value="1"/>
</dbReference>
<dbReference type="Pfam" id="PF14683">
    <property type="entry name" value="CBM-like"/>
    <property type="match status" value="1"/>
</dbReference>
<organism evidence="4 5">
    <name type="scientific">Olea europaea subsp. europaea</name>
    <dbReference type="NCBI Taxonomy" id="158383"/>
    <lineage>
        <taxon>Eukaryota</taxon>
        <taxon>Viridiplantae</taxon>
        <taxon>Streptophyta</taxon>
        <taxon>Embryophyta</taxon>
        <taxon>Tracheophyta</taxon>
        <taxon>Spermatophyta</taxon>
        <taxon>Magnoliopsida</taxon>
        <taxon>eudicotyledons</taxon>
        <taxon>Gunneridae</taxon>
        <taxon>Pentapetalae</taxon>
        <taxon>asterids</taxon>
        <taxon>lamiids</taxon>
        <taxon>Lamiales</taxon>
        <taxon>Oleaceae</taxon>
        <taxon>Oleeae</taxon>
        <taxon>Olea</taxon>
    </lineage>
</organism>
<proteinExistence type="predicted"/>
<protein>
    <submittedName>
        <fullName evidence="4">Probable rhamnogalacturonate lyase B isoform X1</fullName>
    </submittedName>
</protein>
<dbReference type="CDD" id="cd10320">
    <property type="entry name" value="RGL4_N"/>
    <property type="match status" value="1"/>
</dbReference>
<dbReference type="PANTHER" id="PTHR32018">
    <property type="entry name" value="RHAMNOGALACTURONATE LYASE FAMILY PROTEIN"/>
    <property type="match status" value="1"/>
</dbReference>
<evidence type="ECO:0000313" key="5">
    <source>
        <dbReference type="Proteomes" id="UP000594638"/>
    </source>
</evidence>
<dbReference type="InterPro" id="IPR010325">
    <property type="entry name" value="Rhamnogal_lyase"/>
</dbReference>
<keyword evidence="5" id="KW-1185">Reference proteome</keyword>
<dbReference type="Gramene" id="OE9A062642T1">
    <property type="protein sequence ID" value="OE9A062642C1"/>
    <property type="gene ID" value="OE9A062642"/>
</dbReference>
<keyword evidence="1" id="KW-0732">Signal</keyword>
<dbReference type="GO" id="GO:0016829">
    <property type="term" value="F:lyase activity"/>
    <property type="evidence" value="ECO:0007669"/>
    <property type="project" value="UniProtKB-KW"/>
</dbReference>
<dbReference type="InterPro" id="IPR051850">
    <property type="entry name" value="Polysacch_Lyase_4"/>
</dbReference>
<evidence type="ECO:0000259" key="3">
    <source>
        <dbReference type="Pfam" id="PF14686"/>
    </source>
</evidence>
<feature type="domain" description="Rhamnogalacturonan lyase" evidence="2">
    <location>
        <begin position="462"/>
        <end position="579"/>
    </location>
</feature>
<gene>
    <name evidence="4" type="ORF">OLEA9_A062642</name>
</gene>
<evidence type="ECO:0000313" key="4">
    <source>
        <dbReference type="EMBL" id="CAA2953409.1"/>
    </source>
</evidence>
<dbReference type="InterPro" id="IPR029413">
    <property type="entry name" value="RG-lyase_II"/>
</dbReference>
<comment type="caution">
    <text evidence="4">The sequence shown here is derived from an EMBL/GenBank/DDBJ whole genome shotgun (WGS) entry which is preliminary data.</text>
</comment>
<reference evidence="4 5" key="1">
    <citation type="submission" date="2019-12" db="EMBL/GenBank/DDBJ databases">
        <authorList>
            <person name="Alioto T."/>
            <person name="Alioto T."/>
            <person name="Gomez Garrido J."/>
        </authorList>
    </citation>
    <scope>NUCLEOTIDE SEQUENCE [LARGE SCALE GENOMIC DNA]</scope>
</reference>
<dbReference type="InterPro" id="IPR013784">
    <property type="entry name" value="Carb-bd-like_fold"/>
</dbReference>
<sequence>MTNDDCFIERYSNSERQLSTAPLASPSGLAEIFAMGTMDGQVVMGRLLKVMEKTSVVVEVTSQVVARILKAVVSLQVVAAVMVYNGLVNVTLSNPGGMITGIRYNGIDNLLESGRKENDRGYWDVVWRKPEHPGDIYDKLEGTSYQVNKEDQNQVELSFMKPWTSSHELLPLNIDKRFIMLRGSTGFYLYATFERLEGSPDINLSQGRIAFNLNPNLFQFMVISDERQRIMPTRLDRKRGQILDYPEAVLLTDPGNSFLIGEVDDKYQYSSDHKDCRVHGWIWPVKQDLTSHAGPVALSMFFRTHYSGRPLIINFRDGEPWKKVFGPVFIYLNLVSADDDPFTLWQMLKNSWPYDFPMSEDYPYAEKRGIVMGRLLVCDSYISQRLIIGSSAYIGLGYQFWTQADDRGYFIIKGVRAGNYSLYAWVPGFIGDYKNNACVNVQPGNTIKLGNLVYNPPRNGPTLWEIGIPDRTAAEYFVPDPNPNLLNQLYVKNGEKYRQYGLWDRYTELYYQQDLVYTVGVSNYQTDWYFAQVNRNTGNKTYIPTTWQILFDLDYIDEQGNYTLQLALASATDAELQVKTILLLGMASMVCTGYTVLVYRDLYSSPEQTELF</sequence>
<dbReference type="Proteomes" id="UP000594638">
    <property type="component" value="Unassembled WGS sequence"/>
</dbReference>
<dbReference type="SUPFAM" id="SSF49452">
    <property type="entry name" value="Starch-binding domain-like"/>
    <property type="match status" value="1"/>
</dbReference>